<dbReference type="Pfam" id="PF00881">
    <property type="entry name" value="Nitroreductase"/>
    <property type="match status" value="1"/>
</dbReference>
<protein>
    <submittedName>
        <fullName evidence="4">Nitroreductase</fullName>
    </submittedName>
</protein>
<evidence type="ECO:0000256" key="1">
    <source>
        <dbReference type="ARBA" id="ARBA00007118"/>
    </source>
</evidence>
<dbReference type="InterPro" id="IPR000415">
    <property type="entry name" value="Nitroreductase-like"/>
</dbReference>
<dbReference type="STRING" id="912594.AWC12_18480"/>
<name>A0A178M128_MYCIR</name>
<dbReference type="RefSeq" id="WP_064280422.1">
    <property type="nucleotide sequence ID" value="NZ_LWCS01000003.1"/>
</dbReference>
<keyword evidence="2" id="KW-0560">Oxidoreductase</keyword>
<comment type="caution">
    <text evidence="4">The sequence shown here is derived from an EMBL/GenBank/DDBJ whole genome shotgun (WGS) entry which is preliminary data.</text>
</comment>
<evidence type="ECO:0000313" key="5">
    <source>
        <dbReference type="Proteomes" id="UP000078396"/>
    </source>
</evidence>
<reference evidence="4 5" key="1">
    <citation type="submission" date="2016-04" db="EMBL/GenBank/DDBJ databases">
        <title>Draft Genome Sequences of Staphylococcus capitis Strain H36, S. capitis Strain H65, S. cohnii Strain H62, S. hominis Strain H69, Mycobacterium iranicum Strain H39, Plantibacter sp. Strain H53, Pseudomonas oryzihabitans Strain H72, and Microbacterium sp. Strain H83, isolated from residential settings.</title>
        <authorList>
            <person name="Lymperopoulou D."/>
            <person name="Adams R.I."/>
            <person name="Lindow S."/>
            <person name="Coil D.A."/>
            <person name="Jospin G."/>
            <person name="Eisen J.A."/>
        </authorList>
    </citation>
    <scope>NUCLEOTIDE SEQUENCE [LARGE SCALE GENOMIC DNA]</scope>
    <source>
        <strain evidence="4 5">H39</strain>
    </source>
</reference>
<feature type="domain" description="Nitroreductase" evidence="3">
    <location>
        <begin position="12"/>
        <end position="192"/>
    </location>
</feature>
<dbReference type="OrthoDB" id="3774920at2"/>
<organism evidence="4 5">
    <name type="scientific">Mycolicibacterium iranicum</name>
    <name type="common">Mycobacterium iranicum</name>
    <dbReference type="NCBI Taxonomy" id="912594"/>
    <lineage>
        <taxon>Bacteria</taxon>
        <taxon>Bacillati</taxon>
        <taxon>Actinomycetota</taxon>
        <taxon>Actinomycetes</taxon>
        <taxon>Mycobacteriales</taxon>
        <taxon>Mycobacteriaceae</taxon>
        <taxon>Mycolicibacterium</taxon>
    </lineage>
</organism>
<dbReference type="PANTHER" id="PTHR43673:SF10">
    <property type="entry name" value="NADH DEHYDROGENASE_NAD(P)H NITROREDUCTASE XCC3605-RELATED"/>
    <property type="match status" value="1"/>
</dbReference>
<evidence type="ECO:0000313" key="4">
    <source>
        <dbReference type="EMBL" id="OAN41595.1"/>
    </source>
</evidence>
<proteinExistence type="inferred from homology"/>
<dbReference type="CDD" id="cd02062">
    <property type="entry name" value="Nitro_FMN_reductase"/>
    <property type="match status" value="1"/>
</dbReference>
<accession>A0A178M128</accession>
<dbReference type="Proteomes" id="UP000078396">
    <property type="component" value="Unassembled WGS sequence"/>
</dbReference>
<dbReference type="InterPro" id="IPR029479">
    <property type="entry name" value="Nitroreductase"/>
</dbReference>
<evidence type="ECO:0000259" key="3">
    <source>
        <dbReference type="Pfam" id="PF00881"/>
    </source>
</evidence>
<sequence>MDLYDVMRTTGAVRRFTDDPLPDDVLERILDNARFAPSGGDRQGVRVIALRDLGTRDALSKLCVTVARRYVAQKRNGESPWNPLQPMQISADELAATEVPAELSTPLLTSAVVLVVCVDLGVVAAFDQDLDRIGVIAGASVYPFVWNVLLAARNEGFGGVLTTMAVAEEPRVKELLGIPDGYAVAAVLPLGKPQHQVSKLTRNPVADFVTREKFDGRPLGD</sequence>
<dbReference type="EMBL" id="LWCS01000003">
    <property type="protein sequence ID" value="OAN41595.1"/>
    <property type="molecule type" value="Genomic_DNA"/>
</dbReference>
<comment type="similarity">
    <text evidence="1">Belongs to the nitroreductase family.</text>
</comment>
<dbReference type="PANTHER" id="PTHR43673">
    <property type="entry name" value="NAD(P)H NITROREDUCTASE YDGI-RELATED"/>
    <property type="match status" value="1"/>
</dbReference>
<dbReference type="AlphaFoldDB" id="A0A178M128"/>
<dbReference type="SUPFAM" id="SSF55469">
    <property type="entry name" value="FMN-dependent nitroreductase-like"/>
    <property type="match status" value="1"/>
</dbReference>
<evidence type="ECO:0000256" key="2">
    <source>
        <dbReference type="ARBA" id="ARBA00023002"/>
    </source>
</evidence>
<dbReference type="GO" id="GO:0016491">
    <property type="term" value="F:oxidoreductase activity"/>
    <property type="evidence" value="ECO:0007669"/>
    <property type="project" value="UniProtKB-KW"/>
</dbReference>
<gene>
    <name evidence="4" type="ORF">A4X20_12885</name>
</gene>
<dbReference type="eggNOG" id="COG0778">
    <property type="taxonomic scope" value="Bacteria"/>
</dbReference>
<dbReference type="Gene3D" id="3.40.109.10">
    <property type="entry name" value="NADH Oxidase"/>
    <property type="match status" value="1"/>
</dbReference>